<gene>
    <name evidence="2" type="ORF">AVDCRST_MAG38-1913</name>
</gene>
<dbReference type="EMBL" id="CADCVJ010000158">
    <property type="protein sequence ID" value="CAA9479333.1"/>
    <property type="molecule type" value="Genomic_DNA"/>
</dbReference>
<feature type="compositionally biased region" description="Basic residues" evidence="1">
    <location>
        <begin position="135"/>
        <end position="149"/>
    </location>
</feature>
<feature type="non-terminal residue" evidence="2">
    <location>
        <position position="1"/>
    </location>
</feature>
<accession>A0A6J4RZ08</accession>
<dbReference type="AlphaFoldDB" id="A0A6J4RZ08"/>
<feature type="compositionally biased region" description="Gly residues" evidence="1">
    <location>
        <begin position="98"/>
        <end position="108"/>
    </location>
</feature>
<evidence type="ECO:0000256" key="1">
    <source>
        <dbReference type="SAM" id="MobiDB-lite"/>
    </source>
</evidence>
<sequence length="279" mass="31418">ADDRRRRLLDGLRGRLGDPRRRGGPRPRGPAAAVRHRRLCGVERPLRGLRRRHRAPHRRRALRGVVRVRRAAAGRVPGHPGGGLGAVVAPGARRQLAGAGGAGLGARGPRGPSGDPRLLERRGRLRRLGGGTVAHRGRVGVRRPWRARRSAVPVGGRARARRPPSDERVAGPLPRPQQPRRRLLRDGARRRVRTQRPRPPQRLRQRLGVVLGLACARRLRARRRDRPARPGTGQRPRHARRLVSVPRVLLPPLPRLRAQRQHSRQLDRQPRLPLCRRRL</sequence>
<name>A0A6J4RZ08_9ACTN</name>
<reference evidence="2" key="1">
    <citation type="submission" date="2020-02" db="EMBL/GenBank/DDBJ databases">
        <authorList>
            <person name="Meier V. D."/>
        </authorList>
    </citation>
    <scope>NUCLEOTIDE SEQUENCE</scope>
    <source>
        <strain evidence="2">AVDCRST_MAG38</strain>
    </source>
</reference>
<evidence type="ECO:0000313" key="2">
    <source>
        <dbReference type="EMBL" id="CAA9479333.1"/>
    </source>
</evidence>
<feature type="compositionally biased region" description="Basic residues" evidence="1">
    <location>
        <begin position="190"/>
        <end position="205"/>
    </location>
</feature>
<feature type="compositionally biased region" description="Basic and acidic residues" evidence="1">
    <location>
        <begin position="1"/>
        <end position="21"/>
    </location>
</feature>
<feature type="region of interest" description="Disordered" evidence="1">
    <location>
        <begin position="1"/>
        <end position="33"/>
    </location>
</feature>
<feature type="region of interest" description="Disordered" evidence="1">
    <location>
        <begin position="98"/>
        <end position="206"/>
    </location>
</feature>
<feature type="non-terminal residue" evidence="2">
    <location>
        <position position="279"/>
    </location>
</feature>
<organism evidence="2">
    <name type="scientific">uncultured Solirubrobacteraceae bacterium</name>
    <dbReference type="NCBI Taxonomy" id="1162706"/>
    <lineage>
        <taxon>Bacteria</taxon>
        <taxon>Bacillati</taxon>
        <taxon>Actinomycetota</taxon>
        <taxon>Thermoleophilia</taxon>
        <taxon>Solirubrobacterales</taxon>
        <taxon>Solirubrobacteraceae</taxon>
        <taxon>environmental samples</taxon>
    </lineage>
</organism>
<proteinExistence type="predicted"/>
<protein>
    <submittedName>
        <fullName evidence="2">Sulfatase modifying factor 1 (C-alpha-formyglycine- generating enzyme 1)</fullName>
    </submittedName>
</protein>
<feature type="region of interest" description="Disordered" evidence="1">
    <location>
        <begin position="221"/>
        <end position="279"/>
    </location>
</feature>